<protein>
    <submittedName>
        <fullName evidence="1">Protein HEADING DATE 3B</fullName>
    </submittedName>
</protein>
<dbReference type="Proteomes" id="UP001060215">
    <property type="component" value="Chromosome 2"/>
</dbReference>
<accession>A0ACC0I7E0</accession>
<gene>
    <name evidence="1" type="ORF">LOK49_LG04G02785</name>
</gene>
<name>A0ACC0I7E0_9ERIC</name>
<organism evidence="1 2">
    <name type="scientific">Camellia lanceoleosa</name>
    <dbReference type="NCBI Taxonomy" id="1840588"/>
    <lineage>
        <taxon>Eukaryota</taxon>
        <taxon>Viridiplantae</taxon>
        <taxon>Streptophyta</taxon>
        <taxon>Embryophyta</taxon>
        <taxon>Tracheophyta</taxon>
        <taxon>Spermatophyta</taxon>
        <taxon>Magnoliopsida</taxon>
        <taxon>eudicotyledons</taxon>
        <taxon>Gunneridae</taxon>
        <taxon>Pentapetalae</taxon>
        <taxon>asterids</taxon>
        <taxon>Ericales</taxon>
        <taxon>Theaceae</taxon>
        <taxon>Camellia</taxon>
    </lineage>
</organism>
<proteinExistence type="predicted"/>
<evidence type="ECO:0000313" key="1">
    <source>
        <dbReference type="EMBL" id="KAI8019866.1"/>
    </source>
</evidence>
<dbReference type="EMBL" id="CM045759">
    <property type="protein sequence ID" value="KAI8019866.1"/>
    <property type="molecule type" value="Genomic_DNA"/>
</dbReference>
<reference evidence="1 2" key="1">
    <citation type="journal article" date="2022" name="Plant J.">
        <title>Chromosome-level genome of Camellia lanceoleosa provides a valuable resource for understanding genome evolution and self-incompatibility.</title>
        <authorList>
            <person name="Gong W."/>
            <person name="Xiao S."/>
            <person name="Wang L."/>
            <person name="Liao Z."/>
            <person name="Chang Y."/>
            <person name="Mo W."/>
            <person name="Hu G."/>
            <person name="Li W."/>
            <person name="Zhao G."/>
            <person name="Zhu H."/>
            <person name="Hu X."/>
            <person name="Ji K."/>
            <person name="Xiang X."/>
            <person name="Song Q."/>
            <person name="Yuan D."/>
            <person name="Jin S."/>
            <person name="Zhang L."/>
        </authorList>
    </citation>
    <scope>NUCLEOTIDE SEQUENCE [LARGE SCALE GENOMIC DNA]</scope>
    <source>
        <tissue evidence="1">Fresh and healthy young leaves</tissue>
    </source>
</reference>
<evidence type="ECO:0000313" key="2">
    <source>
        <dbReference type="Proteomes" id="UP001060215"/>
    </source>
</evidence>
<comment type="caution">
    <text evidence="1">The sequence shown here is derived from an EMBL/GenBank/DDBJ whole genome shotgun (WGS) entry which is preliminary data.</text>
</comment>
<keyword evidence="2" id="KW-1185">Reference proteome</keyword>
<sequence>MMNSGKDEEKLMGPLFPRLHINDAEKGGPKAPPRNKMALYEQLGIPSQRFTSGSASMVPLPSNNSGSMIASTSSSYGGGQKRSLCSPVSNSPAFHLAEKFHSYSSGGMNLNTPSMNIEWRPVKPTEYHTLNAAGHMSMTANCSFYQPHSISKNSSTKKLGDEDDFKIPTLAQSGRTINTGNGQQNMNKENPTASSPNRQLQNSCIKQLKQASSSGDLMSKQHMRNQTEENSKMSPNYHDCAKNPASNLTKGNKVLADTSSSPLGRISESVKGIELHEYSASQEKKAPSDGIAAELNKAVRRRNDFMAESAFCSRPPRGDNHRSPSRLENVSKCHENQCGALQVEKVDRNGNISDNSIVDSISGVDISPDDVVGVIGQKQFWKARRAIVHQQRVFAVQVFELHRLIKVQRLFAASPDLLLGSELFMEKPSIEVLSMKKLPFANAIKAPSLIADPLRPNPNTECAAENALGKPPLPSLNGDTKKVLNTGQSNYKPATDDAKPPPWCLQPPPGNQWLVPVLSPSEGLVYKPYGGSCPPTSGFVAPVYGSCGPTNLTPVGRDFLNTPYNIPPSHDQGIGILSGTPLGQTYFLPYGMPFMNPSISSSAVEQVSPFARARSNGLENHLTGDINFTIPYQNSCNVSSQKSEANSYCVKNLQASKESELQGSTASSPSERRVHGDGLPLFPTIPTVKALDRPARAHSTEEQTQVIRVVPHNPRSASESAARIFRSIQEERRRYD</sequence>